<feature type="region of interest" description="Disordered" evidence="1">
    <location>
        <begin position="110"/>
        <end position="151"/>
    </location>
</feature>
<evidence type="ECO:0000256" key="2">
    <source>
        <dbReference type="SAM" id="Phobius"/>
    </source>
</evidence>
<protein>
    <submittedName>
        <fullName evidence="3">Uncharacterized protein</fullName>
    </submittedName>
</protein>
<keyword evidence="2" id="KW-1133">Transmembrane helix</keyword>
<accession>A0AAV9TIT0</accession>
<name>A0AAV9TIT0_9PEZI</name>
<dbReference type="AlphaFoldDB" id="A0AAV9TIT0"/>
<proteinExistence type="predicted"/>
<feature type="compositionally biased region" description="Gly residues" evidence="1">
    <location>
        <begin position="121"/>
        <end position="133"/>
    </location>
</feature>
<evidence type="ECO:0000256" key="1">
    <source>
        <dbReference type="SAM" id="MobiDB-lite"/>
    </source>
</evidence>
<sequence length="210" mass="21507">MRYSRSNTTSAFVTCDPVATPTNVYTTTAIAASPTTSWVATYTITEVCTGWPWEYKTKVIPSLLRRDHHLLRALRAKIIPIICPIPTPTANVVINGNGVTDAANPVITGAGDGANYQHRGGQTGGGSNPGGNGQNNNPNGAPSGSAGQAPGYVSTAATAHTARVHLHSPASLKFSVLLLLVLLLLASLALLVLVANPGGQPGQSAVPGAP</sequence>
<comment type="caution">
    <text evidence="3">The sequence shown here is derived from an EMBL/GenBank/DDBJ whole genome shotgun (WGS) entry which is preliminary data.</text>
</comment>
<evidence type="ECO:0000313" key="3">
    <source>
        <dbReference type="EMBL" id="KAK6219878.1"/>
    </source>
</evidence>
<feature type="transmembrane region" description="Helical" evidence="2">
    <location>
        <begin position="176"/>
        <end position="195"/>
    </location>
</feature>
<organism evidence="3 4">
    <name type="scientific">Colletotrichum tabaci</name>
    <dbReference type="NCBI Taxonomy" id="1209068"/>
    <lineage>
        <taxon>Eukaryota</taxon>
        <taxon>Fungi</taxon>
        <taxon>Dikarya</taxon>
        <taxon>Ascomycota</taxon>
        <taxon>Pezizomycotina</taxon>
        <taxon>Sordariomycetes</taxon>
        <taxon>Hypocreomycetidae</taxon>
        <taxon>Glomerellales</taxon>
        <taxon>Glomerellaceae</taxon>
        <taxon>Colletotrichum</taxon>
        <taxon>Colletotrichum destructivum species complex</taxon>
    </lineage>
</organism>
<keyword evidence="4" id="KW-1185">Reference proteome</keyword>
<keyword evidence="2" id="KW-0812">Transmembrane</keyword>
<feature type="compositionally biased region" description="Low complexity" evidence="1">
    <location>
        <begin position="134"/>
        <end position="151"/>
    </location>
</feature>
<dbReference type="EMBL" id="JASAOK010000030">
    <property type="protein sequence ID" value="KAK6219878.1"/>
    <property type="molecule type" value="Genomic_DNA"/>
</dbReference>
<dbReference type="Proteomes" id="UP001327957">
    <property type="component" value="Unassembled WGS sequence"/>
</dbReference>
<evidence type="ECO:0000313" key="4">
    <source>
        <dbReference type="Proteomes" id="UP001327957"/>
    </source>
</evidence>
<reference evidence="3 4" key="1">
    <citation type="submission" date="2023-04" db="EMBL/GenBank/DDBJ databases">
        <title>Colletotrichum tabacum stain YC1 causing leaf anthracnose on Nicotiana tabacum(L.) cv.</title>
        <authorList>
            <person name="Ji Z."/>
            <person name="Wang M."/>
            <person name="Zhang J."/>
            <person name="Wang N."/>
            <person name="Zhou Z."/>
        </authorList>
    </citation>
    <scope>NUCLEOTIDE SEQUENCE [LARGE SCALE GENOMIC DNA]</scope>
    <source>
        <strain evidence="3 4">YC1</strain>
    </source>
</reference>
<keyword evidence="2" id="KW-0472">Membrane</keyword>
<gene>
    <name evidence="3" type="ORF">QIS74_05380</name>
</gene>